<dbReference type="Gene3D" id="3.30.450.40">
    <property type="match status" value="1"/>
</dbReference>
<dbReference type="Pfam" id="PF13185">
    <property type="entry name" value="GAF_2"/>
    <property type="match status" value="1"/>
</dbReference>
<dbReference type="Proteomes" id="UP000587002">
    <property type="component" value="Unassembled WGS sequence"/>
</dbReference>
<dbReference type="PROSITE" id="PS51257">
    <property type="entry name" value="PROKAR_LIPOPROTEIN"/>
    <property type="match status" value="1"/>
</dbReference>
<dbReference type="InterPro" id="IPR029016">
    <property type="entry name" value="GAF-like_dom_sf"/>
</dbReference>
<name>A0A853ANB6_9PSEU</name>
<dbReference type="SUPFAM" id="SSF55781">
    <property type="entry name" value="GAF domain-like"/>
    <property type="match status" value="1"/>
</dbReference>
<comment type="caution">
    <text evidence="2">The sequence shown here is derived from an EMBL/GenBank/DDBJ whole genome shotgun (WGS) entry which is preliminary data.</text>
</comment>
<dbReference type="RefSeq" id="WP_179723512.1">
    <property type="nucleotide sequence ID" value="NZ_BAABFH010000001.1"/>
</dbReference>
<sequence>MDGRREHTGAPVLGALLSGLVLTVPGAAMGCLSSAAPVRLSLHTDSRAAAIDAGQLREGSGPRVEVARTRRAVHADVTQVRICWPRFARAAREAHVFSFLIVPLTGSPQLDGAVSLYGGRSHAFTDADVTTALRAVAGIRRELLGLAADRTPRRR</sequence>
<evidence type="ECO:0000313" key="2">
    <source>
        <dbReference type="EMBL" id="NYI85638.1"/>
    </source>
</evidence>
<reference evidence="2 3" key="1">
    <citation type="submission" date="2020-07" db="EMBL/GenBank/DDBJ databases">
        <title>Sequencing the genomes of 1000 actinobacteria strains.</title>
        <authorList>
            <person name="Klenk H.-P."/>
        </authorList>
    </citation>
    <scope>NUCLEOTIDE SEQUENCE [LARGE SCALE GENOMIC DNA]</scope>
    <source>
        <strain evidence="2 3">DSM 44065</strain>
    </source>
</reference>
<dbReference type="AlphaFoldDB" id="A0A853ANB6"/>
<dbReference type="EMBL" id="JACCFJ010000001">
    <property type="protein sequence ID" value="NYI85638.1"/>
    <property type="molecule type" value="Genomic_DNA"/>
</dbReference>
<keyword evidence="3" id="KW-1185">Reference proteome</keyword>
<gene>
    <name evidence="2" type="ORF">HNR68_004268</name>
</gene>
<organism evidence="2 3">
    <name type="scientific">Saccharopolyspora hordei</name>
    <dbReference type="NCBI Taxonomy" id="1838"/>
    <lineage>
        <taxon>Bacteria</taxon>
        <taxon>Bacillati</taxon>
        <taxon>Actinomycetota</taxon>
        <taxon>Actinomycetes</taxon>
        <taxon>Pseudonocardiales</taxon>
        <taxon>Pseudonocardiaceae</taxon>
        <taxon>Saccharopolyspora</taxon>
    </lineage>
</organism>
<protein>
    <recommendedName>
        <fullName evidence="1">GAF domain-containing protein</fullName>
    </recommendedName>
</protein>
<accession>A0A853ANB6</accession>
<evidence type="ECO:0000313" key="3">
    <source>
        <dbReference type="Proteomes" id="UP000587002"/>
    </source>
</evidence>
<feature type="domain" description="GAF" evidence="1">
    <location>
        <begin position="17"/>
        <end position="131"/>
    </location>
</feature>
<dbReference type="InterPro" id="IPR003018">
    <property type="entry name" value="GAF"/>
</dbReference>
<proteinExistence type="predicted"/>
<evidence type="ECO:0000259" key="1">
    <source>
        <dbReference type="Pfam" id="PF13185"/>
    </source>
</evidence>